<name>A0A7V2F4H6_UNCEI</name>
<feature type="transmembrane region" description="Helical" evidence="1">
    <location>
        <begin position="117"/>
        <end position="137"/>
    </location>
</feature>
<feature type="transmembrane region" description="Helical" evidence="1">
    <location>
        <begin position="144"/>
        <end position="162"/>
    </location>
</feature>
<dbReference type="AlphaFoldDB" id="A0A7V2F4H6"/>
<dbReference type="EMBL" id="DSEC01000596">
    <property type="protein sequence ID" value="HER44434.1"/>
    <property type="molecule type" value="Genomic_DNA"/>
</dbReference>
<evidence type="ECO:0000256" key="1">
    <source>
        <dbReference type="SAM" id="Phobius"/>
    </source>
</evidence>
<proteinExistence type="predicted"/>
<feature type="transmembrane region" description="Helical" evidence="1">
    <location>
        <begin position="23"/>
        <end position="50"/>
    </location>
</feature>
<keyword evidence="1" id="KW-0472">Membrane</keyword>
<accession>A0A7V2F4H6</accession>
<dbReference type="Proteomes" id="UP000886069">
    <property type="component" value="Unassembled WGS sequence"/>
</dbReference>
<protein>
    <submittedName>
        <fullName evidence="2">Uncharacterized protein</fullName>
    </submittedName>
</protein>
<sequence length="202" mass="22395">MIDLKELERRAYTSYYNDGLLEIFLGGTILLMGIAIFFDVAYLFGIIPVLAMTSWAGAKRAITAPRIGMVRFGPERRLRLGREKIFFTVFFSIAVIAGVAVFAVFSRSIDTARRIFGPYPLAPLGVIGALALVFLGYWKQIRRFYLYALLVLAVLFGAPHLGVEPPHYMAGLGTVMLVVGVAQLVRFLSAYPRPERRDGNAG</sequence>
<keyword evidence="1" id="KW-0812">Transmembrane</keyword>
<feature type="transmembrane region" description="Helical" evidence="1">
    <location>
        <begin position="168"/>
        <end position="188"/>
    </location>
</feature>
<evidence type="ECO:0000313" key="2">
    <source>
        <dbReference type="EMBL" id="HER44434.1"/>
    </source>
</evidence>
<reference evidence="2" key="1">
    <citation type="journal article" date="2020" name="mSystems">
        <title>Genome- and Community-Level Interaction Insights into Carbon Utilization and Element Cycling Functions of Hydrothermarchaeota in Hydrothermal Sediment.</title>
        <authorList>
            <person name="Zhou Z."/>
            <person name="Liu Y."/>
            <person name="Xu W."/>
            <person name="Pan J."/>
            <person name="Luo Z.H."/>
            <person name="Li M."/>
        </authorList>
    </citation>
    <scope>NUCLEOTIDE SEQUENCE [LARGE SCALE GENOMIC DNA]</scope>
    <source>
        <strain evidence="2">SpSt-1233</strain>
    </source>
</reference>
<gene>
    <name evidence="2" type="ORF">ENO08_08245</name>
</gene>
<keyword evidence="1" id="KW-1133">Transmembrane helix</keyword>
<organism evidence="2">
    <name type="scientific">Eiseniibacteriota bacterium</name>
    <dbReference type="NCBI Taxonomy" id="2212470"/>
    <lineage>
        <taxon>Bacteria</taxon>
        <taxon>Candidatus Eiseniibacteriota</taxon>
    </lineage>
</organism>
<feature type="transmembrane region" description="Helical" evidence="1">
    <location>
        <begin position="85"/>
        <end position="105"/>
    </location>
</feature>
<comment type="caution">
    <text evidence="2">The sequence shown here is derived from an EMBL/GenBank/DDBJ whole genome shotgun (WGS) entry which is preliminary data.</text>
</comment>